<gene>
    <name evidence="2" type="ORF">H5R63_04700</name>
    <name evidence="1" type="ORF">H5R64_05765</name>
</gene>
<dbReference type="Pfam" id="PF13596">
    <property type="entry name" value="PAS_10"/>
    <property type="match status" value="1"/>
</dbReference>
<dbReference type="AlphaFoldDB" id="A0A7W3TZD6"/>
<keyword evidence="4" id="KW-1185">Reference proteome</keyword>
<sequence>MNNETVNLLGGNLTLTQLNAIFQTIPEEFDFIDEHDIVRWSSANRHRLFKRTDDDLGKHVLEVHPGHSQERVKQVLKQMHDGKRGVLSLIIHYHGKPVNIAFYSLHDNDGKYIGCVEVTQDVSGHQEKGAWWHNLKQVLFKKH</sequence>
<evidence type="ECO:0000313" key="1">
    <source>
        <dbReference type="EMBL" id="MBB1063269.1"/>
    </source>
</evidence>
<evidence type="ECO:0000313" key="3">
    <source>
        <dbReference type="Proteomes" id="UP000518255"/>
    </source>
</evidence>
<dbReference type="EMBL" id="JACIUY010000050">
    <property type="protein sequence ID" value="MBB1086091.1"/>
    <property type="molecule type" value="Genomic_DNA"/>
</dbReference>
<comment type="caution">
    <text evidence="2">The sequence shown here is derived from an EMBL/GenBank/DDBJ whole genome shotgun (WGS) entry which is preliminary data.</text>
</comment>
<dbReference type="RefSeq" id="WP_182580976.1">
    <property type="nucleotide sequence ID" value="NZ_JACIUY010000050.1"/>
</dbReference>
<dbReference type="EMBL" id="JACIUZ010000039">
    <property type="protein sequence ID" value="MBB1063269.1"/>
    <property type="molecule type" value="Genomic_DNA"/>
</dbReference>
<organism evidence="2 3">
    <name type="scientific">Limosilactobacillus fastidiosus</name>
    <dbReference type="NCBI Taxonomy" id="2759855"/>
    <lineage>
        <taxon>Bacteria</taxon>
        <taxon>Bacillati</taxon>
        <taxon>Bacillota</taxon>
        <taxon>Bacilli</taxon>
        <taxon>Lactobacillales</taxon>
        <taxon>Lactobacillaceae</taxon>
        <taxon>Limosilactobacillus</taxon>
    </lineage>
</organism>
<dbReference type="Gene3D" id="3.30.450.20">
    <property type="entry name" value="PAS domain"/>
    <property type="match status" value="1"/>
</dbReference>
<evidence type="ECO:0000313" key="2">
    <source>
        <dbReference type="EMBL" id="MBB1086091.1"/>
    </source>
</evidence>
<dbReference type="InterPro" id="IPR035965">
    <property type="entry name" value="PAS-like_dom_sf"/>
</dbReference>
<name>A0A7W3TZD6_9LACO</name>
<dbReference type="Proteomes" id="UP000518255">
    <property type="component" value="Unassembled WGS sequence"/>
</dbReference>
<protein>
    <submittedName>
        <fullName evidence="2">PAS domain-containing protein</fullName>
    </submittedName>
</protein>
<dbReference type="Proteomes" id="UP000544052">
    <property type="component" value="Unassembled WGS sequence"/>
</dbReference>
<dbReference type="SUPFAM" id="SSF55785">
    <property type="entry name" value="PYP-like sensor domain (PAS domain)"/>
    <property type="match status" value="1"/>
</dbReference>
<proteinExistence type="predicted"/>
<reference evidence="3 4" key="1">
    <citation type="submission" date="2020-07" db="EMBL/GenBank/DDBJ databases">
        <title>Description of Limosilactobacillus balticus sp. nov., Limosilactobacillus agrestis sp. nov., Limosilactobacillus albertensis sp. nov., Limosilactobacillus rudii sp. nov., Limosilactobacillus fastidiosus sp. nov., five novel Limosilactobacillus species isolated from the vertebrate gastrointestinal tract, and proposal of 6 subspecies of Limosilactobacillus reuteri adapted to the gastrointestinal tract of specific vertebrate hosts.</title>
        <authorList>
            <person name="Li F."/>
            <person name="Cheng C."/>
            <person name="Zheng J."/>
            <person name="Quevedo R.M."/>
            <person name="Li J."/>
            <person name="Roos S."/>
            <person name="Gaenzle M.G."/>
            <person name="Walter J."/>
        </authorList>
    </citation>
    <scope>NUCLEOTIDE SEQUENCE [LARGE SCALE GENOMIC DNA]</scope>
    <source>
        <strain evidence="2 3">WF-MA3-C</strain>
        <strain evidence="1 4">WF-MO7-1</strain>
    </source>
</reference>
<accession>A0A7W3TZD6</accession>
<evidence type="ECO:0000313" key="4">
    <source>
        <dbReference type="Proteomes" id="UP000544052"/>
    </source>
</evidence>